<dbReference type="Pfam" id="PF01956">
    <property type="entry name" value="EMC3_TMCO1"/>
    <property type="match status" value="1"/>
</dbReference>
<sequence>MAEDLVLDTAIRDWVLIPLSVVMVLIGVLRYFVSKLMRSSPVPDAKVVREGQIVLRARNLRSAANFIPHKSFRSRRVYYGNEENGLLYVPKGQAQNAQAQMFSDPNMAMDMMKKNLSMIIPQTLTFAWVNFFFSGFVAAKIPFPLTQRFRSMLQNGIDLSTVDVSYVSSRSCFGLHVPGTF</sequence>
<evidence type="ECO:0000256" key="1">
    <source>
        <dbReference type="ARBA" id="ARBA00004141"/>
    </source>
</evidence>
<dbReference type="EnsemblPlants" id="MELO3C021687.2.1">
    <property type="protein sequence ID" value="MELO3C021687.2.1"/>
    <property type="gene ID" value="MELO3C021687.2"/>
</dbReference>
<dbReference type="InterPro" id="IPR002809">
    <property type="entry name" value="EMC3/TMCO1"/>
</dbReference>
<feature type="transmembrane region" description="Helical" evidence="7">
    <location>
        <begin position="119"/>
        <end position="143"/>
    </location>
</feature>
<dbReference type="PANTHER" id="PTHR13116:SF5">
    <property type="entry name" value="ER MEMBRANE PROTEIN COMPLEX SUBUNIT 3"/>
    <property type="match status" value="1"/>
</dbReference>
<reference evidence="8" key="1">
    <citation type="submission" date="2023-03" db="UniProtKB">
        <authorList>
            <consortium name="EnsemblPlants"/>
        </authorList>
    </citation>
    <scope>IDENTIFICATION</scope>
</reference>
<keyword evidence="5 7" id="KW-1133">Transmembrane helix</keyword>
<protein>
    <recommendedName>
        <fullName evidence="3">ER membrane protein complex subunit 3</fullName>
    </recommendedName>
</protein>
<comment type="similarity">
    <text evidence="2">Belongs to the EMC3 family.</text>
</comment>
<organism evidence="8">
    <name type="scientific">Cucumis melo</name>
    <name type="common">Muskmelon</name>
    <dbReference type="NCBI Taxonomy" id="3656"/>
    <lineage>
        <taxon>Eukaryota</taxon>
        <taxon>Viridiplantae</taxon>
        <taxon>Streptophyta</taxon>
        <taxon>Embryophyta</taxon>
        <taxon>Tracheophyta</taxon>
        <taxon>Spermatophyta</taxon>
        <taxon>Magnoliopsida</taxon>
        <taxon>eudicotyledons</taxon>
        <taxon>Gunneridae</taxon>
        <taxon>Pentapetalae</taxon>
        <taxon>rosids</taxon>
        <taxon>fabids</taxon>
        <taxon>Cucurbitales</taxon>
        <taxon>Cucurbitaceae</taxon>
        <taxon>Benincaseae</taxon>
        <taxon>Cucumis</taxon>
    </lineage>
</organism>
<accession>A0A9I9DNU4</accession>
<proteinExistence type="inferred from homology"/>
<name>A0A9I9DNU4_CUCME</name>
<evidence type="ECO:0000256" key="3">
    <source>
        <dbReference type="ARBA" id="ARBA00020822"/>
    </source>
</evidence>
<dbReference type="AlphaFoldDB" id="A0A9I9DNU4"/>
<keyword evidence="6 7" id="KW-0472">Membrane</keyword>
<keyword evidence="4 7" id="KW-0812">Transmembrane</keyword>
<comment type="subcellular location">
    <subcellularLocation>
        <location evidence="1">Membrane</location>
        <topology evidence="1">Multi-pass membrane protein</topology>
    </subcellularLocation>
</comment>
<evidence type="ECO:0000256" key="4">
    <source>
        <dbReference type="ARBA" id="ARBA00022692"/>
    </source>
</evidence>
<dbReference type="SMART" id="SM01415">
    <property type="entry name" value="DUF106"/>
    <property type="match status" value="1"/>
</dbReference>
<dbReference type="PANTHER" id="PTHR13116">
    <property type="entry name" value="ER MEMBRANE PROTEIN COMPLEX SUBUNIT 3"/>
    <property type="match status" value="1"/>
</dbReference>
<dbReference type="Gramene" id="MELO3C021687.2.1">
    <property type="protein sequence ID" value="MELO3C021687.2.1"/>
    <property type="gene ID" value="MELO3C021687.2"/>
</dbReference>
<evidence type="ECO:0000256" key="2">
    <source>
        <dbReference type="ARBA" id="ARBA00005376"/>
    </source>
</evidence>
<evidence type="ECO:0000256" key="6">
    <source>
        <dbReference type="ARBA" id="ARBA00023136"/>
    </source>
</evidence>
<dbReference type="GO" id="GO:0072546">
    <property type="term" value="C:EMC complex"/>
    <property type="evidence" value="ECO:0007669"/>
    <property type="project" value="TreeGrafter"/>
</dbReference>
<evidence type="ECO:0000256" key="5">
    <source>
        <dbReference type="ARBA" id="ARBA00022989"/>
    </source>
</evidence>
<feature type="transmembrane region" description="Helical" evidence="7">
    <location>
        <begin position="14"/>
        <end position="33"/>
    </location>
</feature>
<dbReference type="InterPro" id="IPR008568">
    <property type="entry name" value="EMC3"/>
</dbReference>
<evidence type="ECO:0000313" key="8">
    <source>
        <dbReference type="EnsemblPlants" id="MELO3C021687.2.1"/>
    </source>
</evidence>
<evidence type="ECO:0000256" key="7">
    <source>
        <dbReference type="SAM" id="Phobius"/>
    </source>
</evidence>
<dbReference type="GO" id="GO:0034975">
    <property type="term" value="P:protein folding in endoplasmic reticulum"/>
    <property type="evidence" value="ECO:0007669"/>
    <property type="project" value="TreeGrafter"/>
</dbReference>